<name>A0ACB9Z335_9PEZI</name>
<protein>
    <submittedName>
        <fullName evidence="1">HET-domain-containing protein</fullName>
    </submittedName>
</protein>
<keyword evidence="2" id="KW-1185">Reference proteome</keyword>
<evidence type="ECO:0000313" key="1">
    <source>
        <dbReference type="EMBL" id="KAI4866125.1"/>
    </source>
</evidence>
<dbReference type="EMBL" id="MU393463">
    <property type="protein sequence ID" value="KAI4866125.1"/>
    <property type="molecule type" value="Genomic_DNA"/>
</dbReference>
<dbReference type="Proteomes" id="UP001497700">
    <property type="component" value="Unassembled WGS sequence"/>
</dbReference>
<gene>
    <name evidence="1" type="ORF">F4820DRAFT_457804</name>
</gene>
<sequence length="346" mass="39932">MRLINTQTLIMQEFFNENTIPRYAILSHTWEEEERKRFAKVRDACLRARLDHLGWVWVDTCCIDKTSSAELSEAINSMFSWYKWATVCYAYLSDVSADSSRLTDIRSDRELTDDEMDEVMGSDFARCRWYNRGWTLQELIAPSEIMFYSRDWKYIGSKRSLSGIISQVTGINGEVLENRVALDHISTTRIEDMAYCLLEIFDINMPLLYGEGSRAFFRLQEEIVRSVSDQSIFAWESSAYAQDILLAPDPTCFSQAGKIVKYETLQSLGSYAFTNNGLSIRLPILRRDESGACQAILACRYEDDFAATIHSKTNTLVRSGRRWSKKRLWEKTFLLSTLTLPLTSRS</sequence>
<accession>A0ACB9Z335</accession>
<reference evidence="1 2" key="1">
    <citation type="journal article" date="2022" name="New Phytol.">
        <title>Ecological generalism drives hyperdiversity of secondary metabolite gene clusters in xylarialean endophytes.</title>
        <authorList>
            <person name="Franco M.E.E."/>
            <person name="Wisecaver J.H."/>
            <person name="Arnold A.E."/>
            <person name="Ju Y.M."/>
            <person name="Slot J.C."/>
            <person name="Ahrendt S."/>
            <person name="Moore L.P."/>
            <person name="Eastman K.E."/>
            <person name="Scott K."/>
            <person name="Konkel Z."/>
            <person name="Mondo S.J."/>
            <person name="Kuo A."/>
            <person name="Hayes R.D."/>
            <person name="Haridas S."/>
            <person name="Andreopoulos B."/>
            <person name="Riley R."/>
            <person name="LaButti K."/>
            <person name="Pangilinan J."/>
            <person name="Lipzen A."/>
            <person name="Amirebrahimi M."/>
            <person name="Yan J."/>
            <person name="Adam C."/>
            <person name="Keymanesh K."/>
            <person name="Ng V."/>
            <person name="Louie K."/>
            <person name="Northen T."/>
            <person name="Drula E."/>
            <person name="Henrissat B."/>
            <person name="Hsieh H.M."/>
            <person name="Youens-Clark K."/>
            <person name="Lutzoni F."/>
            <person name="Miadlikowska J."/>
            <person name="Eastwood D.C."/>
            <person name="Hamelin R.C."/>
            <person name="Grigoriev I.V."/>
            <person name="U'Ren J.M."/>
        </authorList>
    </citation>
    <scope>NUCLEOTIDE SEQUENCE [LARGE SCALE GENOMIC DNA]</scope>
    <source>
        <strain evidence="1 2">CBS 119005</strain>
    </source>
</reference>
<evidence type="ECO:0000313" key="2">
    <source>
        <dbReference type="Proteomes" id="UP001497700"/>
    </source>
</evidence>
<organism evidence="1 2">
    <name type="scientific">Hypoxylon rubiginosum</name>
    <dbReference type="NCBI Taxonomy" id="110542"/>
    <lineage>
        <taxon>Eukaryota</taxon>
        <taxon>Fungi</taxon>
        <taxon>Dikarya</taxon>
        <taxon>Ascomycota</taxon>
        <taxon>Pezizomycotina</taxon>
        <taxon>Sordariomycetes</taxon>
        <taxon>Xylariomycetidae</taxon>
        <taxon>Xylariales</taxon>
        <taxon>Hypoxylaceae</taxon>
        <taxon>Hypoxylon</taxon>
    </lineage>
</organism>
<comment type="caution">
    <text evidence="1">The sequence shown here is derived from an EMBL/GenBank/DDBJ whole genome shotgun (WGS) entry which is preliminary data.</text>
</comment>
<proteinExistence type="predicted"/>